<dbReference type="PANTHER" id="PTHR22946">
    <property type="entry name" value="DIENELACTONE HYDROLASE DOMAIN-CONTAINING PROTEIN-RELATED"/>
    <property type="match status" value="1"/>
</dbReference>
<organism evidence="2 3">
    <name type="scientific">Halopiger aswanensis</name>
    <dbReference type="NCBI Taxonomy" id="148449"/>
    <lineage>
        <taxon>Archaea</taxon>
        <taxon>Methanobacteriati</taxon>
        <taxon>Methanobacteriota</taxon>
        <taxon>Stenosarchaea group</taxon>
        <taxon>Halobacteria</taxon>
        <taxon>Halobacteriales</taxon>
        <taxon>Natrialbaceae</taxon>
        <taxon>Halopiger</taxon>
    </lineage>
</organism>
<reference evidence="2 3" key="1">
    <citation type="submission" date="2018-09" db="EMBL/GenBank/DDBJ databases">
        <title>Genomic Encyclopedia of Archaeal and Bacterial Type Strains, Phase II (KMG-II): from individual species to whole genera.</title>
        <authorList>
            <person name="Goeker M."/>
        </authorList>
    </citation>
    <scope>NUCLEOTIDE SEQUENCE [LARGE SCALE GENOMIC DNA]</scope>
    <source>
        <strain evidence="2 3">DSM 13151</strain>
    </source>
</reference>
<keyword evidence="3" id="KW-1185">Reference proteome</keyword>
<name>A0A3R7GG19_9EURY</name>
<dbReference type="InterPro" id="IPR025890">
    <property type="entry name" value="Abhydrolase_bac"/>
</dbReference>
<sequence>MTASHEMKQYLERLNGGTTREYGYEGQTGVAFAAWQDAIQKELASVLGLPAIRATGSSDPAPERLTTETKDGYERQTWQIRTEPDFRVPFDLLLPEASEPPYPVVLAIHGHCEDGRALTVGEIPADRPEIAEERRDFARQAVDRGYAALAPDMRAFGDLAGPEPDADGYRSCTRLQKVAQLFGRTLAGERVWDILQLLEFVERRSVLDAERIGIVGHSGGAAAAMFAAALDDRLAPVALNSYFCTFDASIVAIDHCECNYVPGIRRVGEMWDVAGAIAPRPLAVVTGDEDPIFPVEGTRRAFDELTEIYAAADAVDACDLTVASGVHRFYPDAVWPFVDARL</sequence>
<dbReference type="InterPro" id="IPR029058">
    <property type="entry name" value="AB_hydrolase_fold"/>
</dbReference>
<dbReference type="OrthoDB" id="290192at2157"/>
<accession>A0A3R7GG19</accession>
<dbReference type="GO" id="GO:0016788">
    <property type="term" value="F:hydrolase activity, acting on ester bonds"/>
    <property type="evidence" value="ECO:0007669"/>
    <property type="project" value="UniProtKB-ARBA"/>
</dbReference>
<evidence type="ECO:0000313" key="3">
    <source>
        <dbReference type="Proteomes" id="UP000283805"/>
    </source>
</evidence>
<dbReference type="InterPro" id="IPR050261">
    <property type="entry name" value="FrsA_esterase"/>
</dbReference>
<gene>
    <name evidence="2" type="ORF">ATJ93_4045</name>
</gene>
<dbReference type="Proteomes" id="UP000283805">
    <property type="component" value="Unassembled WGS sequence"/>
</dbReference>
<dbReference type="RefSeq" id="WP_120246360.1">
    <property type="nucleotide sequence ID" value="NZ_RAPO01000004.1"/>
</dbReference>
<dbReference type="EMBL" id="RAPO01000004">
    <property type="protein sequence ID" value="RKD89216.1"/>
    <property type="molecule type" value="Genomic_DNA"/>
</dbReference>
<evidence type="ECO:0000313" key="2">
    <source>
        <dbReference type="EMBL" id="RKD89216.1"/>
    </source>
</evidence>
<dbReference type="Gene3D" id="3.40.50.1820">
    <property type="entry name" value="alpha/beta hydrolase"/>
    <property type="match status" value="1"/>
</dbReference>
<comment type="caution">
    <text evidence="2">The sequence shown here is derived from an EMBL/GenBank/DDBJ whole genome shotgun (WGS) entry which is preliminary data.</text>
</comment>
<proteinExistence type="predicted"/>
<protein>
    <submittedName>
        <fullName evidence="2">Alpha/beta hydrolase family protein</fullName>
    </submittedName>
</protein>
<keyword evidence="1 2" id="KW-0378">Hydrolase</keyword>
<dbReference type="SUPFAM" id="SSF53474">
    <property type="entry name" value="alpha/beta-Hydrolases"/>
    <property type="match status" value="1"/>
</dbReference>
<evidence type="ECO:0000256" key="1">
    <source>
        <dbReference type="ARBA" id="ARBA00022801"/>
    </source>
</evidence>
<dbReference type="Pfam" id="PF12715">
    <property type="entry name" value="Abhydrolase_7"/>
    <property type="match status" value="1"/>
</dbReference>
<dbReference type="AlphaFoldDB" id="A0A3R7GG19"/>
<dbReference type="PANTHER" id="PTHR22946:SF9">
    <property type="entry name" value="POLYKETIDE TRANSFERASE AF380"/>
    <property type="match status" value="1"/>
</dbReference>